<feature type="domain" description="Transcription elongation factor GreA/GreB C-terminal" evidence="1">
    <location>
        <begin position="52"/>
        <end position="126"/>
    </location>
</feature>
<dbReference type="GO" id="GO:0032784">
    <property type="term" value="P:regulation of DNA-templated transcription elongation"/>
    <property type="evidence" value="ECO:0007669"/>
    <property type="project" value="InterPro"/>
</dbReference>
<evidence type="ECO:0000313" key="2">
    <source>
        <dbReference type="EMBL" id="TKT89356.1"/>
    </source>
</evidence>
<comment type="caution">
    <text evidence="2">The sequence shown here is derived from an EMBL/GenBank/DDBJ whole genome shotgun (WGS) entry which is preliminary data.</text>
</comment>
<reference evidence="2 3" key="1">
    <citation type="submission" date="2019-05" db="EMBL/GenBank/DDBJ databases">
        <title>Dyadobacter AR-3-8 sp. nov., isolated from arctic soil.</title>
        <authorList>
            <person name="Chaudhary D.K."/>
        </authorList>
    </citation>
    <scope>NUCLEOTIDE SEQUENCE [LARGE SCALE GENOMIC DNA]</scope>
    <source>
        <strain evidence="2 3">AR-3-8</strain>
    </source>
</reference>
<dbReference type="EMBL" id="SZVO01000012">
    <property type="protein sequence ID" value="TKT89356.1"/>
    <property type="molecule type" value="Genomic_DNA"/>
</dbReference>
<protein>
    <submittedName>
        <fullName evidence="2">Transcription elongation factor GreAB</fullName>
    </submittedName>
</protein>
<dbReference type="OrthoDB" id="192847at2"/>
<dbReference type="GO" id="GO:0070063">
    <property type="term" value="F:RNA polymerase binding"/>
    <property type="evidence" value="ECO:0007669"/>
    <property type="project" value="InterPro"/>
</dbReference>
<keyword evidence="2" id="KW-0251">Elongation factor</keyword>
<accession>A0A4U6CYE0</accession>
<dbReference type="SUPFAM" id="SSF54534">
    <property type="entry name" value="FKBP-like"/>
    <property type="match status" value="1"/>
</dbReference>
<dbReference type="GO" id="GO:0003677">
    <property type="term" value="F:DNA binding"/>
    <property type="evidence" value="ECO:0007669"/>
    <property type="project" value="InterPro"/>
</dbReference>
<name>A0A4U6CYE0_9BACT</name>
<organism evidence="2 3">
    <name type="scientific">Dyadobacter frigoris</name>
    <dbReference type="NCBI Taxonomy" id="2576211"/>
    <lineage>
        <taxon>Bacteria</taxon>
        <taxon>Pseudomonadati</taxon>
        <taxon>Bacteroidota</taxon>
        <taxon>Cytophagia</taxon>
        <taxon>Cytophagales</taxon>
        <taxon>Spirosomataceae</taxon>
        <taxon>Dyadobacter</taxon>
    </lineage>
</organism>
<keyword evidence="3" id="KW-1185">Reference proteome</keyword>
<dbReference type="PANTHER" id="PTHR30437">
    <property type="entry name" value="TRANSCRIPTION ELONGATION FACTOR GREA"/>
    <property type="match status" value="1"/>
</dbReference>
<dbReference type="Pfam" id="PF01272">
    <property type="entry name" value="GreA_GreB"/>
    <property type="match status" value="1"/>
</dbReference>
<dbReference type="RefSeq" id="WP_137342493.1">
    <property type="nucleotide sequence ID" value="NZ_BSQH01000015.1"/>
</dbReference>
<dbReference type="InterPro" id="IPR001437">
    <property type="entry name" value="Tscrpt_elong_fac_GreA/B_C"/>
</dbReference>
<dbReference type="Proteomes" id="UP000304900">
    <property type="component" value="Unassembled WGS sequence"/>
</dbReference>
<gene>
    <name evidence="2" type="ORF">FDK13_23690</name>
</gene>
<evidence type="ECO:0000259" key="1">
    <source>
        <dbReference type="Pfam" id="PF01272"/>
    </source>
</evidence>
<evidence type="ECO:0000313" key="3">
    <source>
        <dbReference type="Proteomes" id="UP000304900"/>
    </source>
</evidence>
<dbReference type="AlphaFoldDB" id="A0A4U6CYE0"/>
<dbReference type="GO" id="GO:0006354">
    <property type="term" value="P:DNA-templated transcription elongation"/>
    <property type="evidence" value="ECO:0007669"/>
    <property type="project" value="TreeGrafter"/>
</dbReference>
<keyword evidence="2" id="KW-0648">Protein biosynthesis</keyword>
<sequence length="130" mass="14764">MSNIKNLVILGEDDFRLLKQFTETFSSTANGNEMTLSYELNRAIVVENNELPEDSIRLNSMVKVRELITNKELEFSIVMPAFADIKQQKISVLTPMGAALIGLCKGEKVEWKMPAGMKKFEILDVRQLRV</sequence>
<dbReference type="Gene3D" id="3.10.50.30">
    <property type="entry name" value="Transcription elongation factor, GreA/GreB, C-terminal domain"/>
    <property type="match status" value="1"/>
</dbReference>
<dbReference type="InterPro" id="IPR023459">
    <property type="entry name" value="Tscrpt_elong_fac_GreA/B_fam"/>
</dbReference>
<dbReference type="GO" id="GO:0003746">
    <property type="term" value="F:translation elongation factor activity"/>
    <property type="evidence" value="ECO:0007669"/>
    <property type="project" value="UniProtKB-KW"/>
</dbReference>
<dbReference type="PANTHER" id="PTHR30437:SF5">
    <property type="entry name" value="REGULATOR OF NUCLEOSIDE DIPHOSPHATE KINASE"/>
    <property type="match status" value="1"/>
</dbReference>
<proteinExistence type="predicted"/>
<dbReference type="InterPro" id="IPR036953">
    <property type="entry name" value="GreA/GreB_C_sf"/>
</dbReference>